<accession>A0A0G0WXS1</accession>
<dbReference type="EMBL" id="LCBS01000001">
    <property type="protein sequence ID" value="KKS17554.1"/>
    <property type="molecule type" value="Genomic_DNA"/>
</dbReference>
<comment type="caution">
    <text evidence="1">The sequence shown here is derived from an EMBL/GenBank/DDBJ whole genome shotgun (WGS) entry which is preliminary data.</text>
</comment>
<evidence type="ECO:0000313" key="2">
    <source>
        <dbReference type="Proteomes" id="UP000034163"/>
    </source>
</evidence>
<dbReference type="AlphaFoldDB" id="A0A0G0WXS1"/>
<dbReference type="Proteomes" id="UP000034163">
    <property type="component" value="Unassembled WGS sequence"/>
</dbReference>
<organism evidence="1 2">
    <name type="scientific">candidate division WWE3 bacterium GW2011_GWB1_41_6</name>
    <dbReference type="NCBI Taxonomy" id="1619112"/>
    <lineage>
        <taxon>Bacteria</taxon>
        <taxon>Katanobacteria</taxon>
    </lineage>
</organism>
<reference evidence="1 2" key="1">
    <citation type="journal article" date="2015" name="Nature">
        <title>rRNA introns, odd ribosomes, and small enigmatic genomes across a large radiation of phyla.</title>
        <authorList>
            <person name="Brown C.T."/>
            <person name="Hug L.A."/>
            <person name="Thomas B.C."/>
            <person name="Sharon I."/>
            <person name="Castelle C.J."/>
            <person name="Singh A."/>
            <person name="Wilkins M.J."/>
            <person name="Williams K.H."/>
            <person name="Banfield J.F."/>
        </authorList>
    </citation>
    <scope>NUCLEOTIDE SEQUENCE [LARGE SCALE GENOMIC DNA]</scope>
</reference>
<proteinExistence type="predicted"/>
<sequence length="159" mass="17514">MVELILYVATLALLLSSIFSVYQLYLRSQIKNNVIQEVEQQGAQVMQVLTQTIRNSENVNSPNAENSSDTLSLNVVDTAKDPTVISVSDGTIYIKEGTEAPVALTSPKINAGSVMFSNLSTGSEYSVITITYTLNFNSNSDRNEYNFERNFYGSAGLRH</sequence>
<protein>
    <submittedName>
        <fullName evidence="1">Uncharacterized protein</fullName>
    </submittedName>
</protein>
<evidence type="ECO:0000313" key="1">
    <source>
        <dbReference type="EMBL" id="KKS17554.1"/>
    </source>
</evidence>
<name>A0A0G0WXS1_UNCKA</name>
<gene>
    <name evidence="1" type="ORF">UU72_C0001G0038</name>
</gene>